<dbReference type="EMBL" id="WHWB01033861">
    <property type="protein sequence ID" value="KAJ7416103.1"/>
    <property type="molecule type" value="Genomic_DNA"/>
</dbReference>
<dbReference type="Proteomes" id="UP001145742">
    <property type="component" value="Unassembled WGS sequence"/>
</dbReference>
<sequence length="99" mass="10682">MDGSQNLLGKQICNRLTSGLRLALPDQELRLGTAAASGPPRPLALAPPHREVRPGQNRPPQQPSVFPGRGHGDLLSIAISKFCWFLKKGDETMTVAENS</sequence>
<evidence type="ECO:0000313" key="3">
    <source>
        <dbReference type="Proteomes" id="UP001145742"/>
    </source>
</evidence>
<name>A0ABQ9DBW7_9PASS</name>
<proteinExistence type="predicted"/>
<evidence type="ECO:0000313" key="2">
    <source>
        <dbReference type="EMBL" id="KAJ7416103.1"/>
    </source>
</evidence>
<keyword evidence="3" id="KW-1185">Reference proteome</keyword>
<accession>A0ABQ9DBW7</accession>
<comment type="caution">
    <text evidence="2">The sequence shown here is derived from an EMBL/GenBank/DDBJ whole genome shotgun (WGS) entry which is preliminary data.</text>
</comment>
<protein>
    <submittedName>
        <fullName evidence="2">Uncharacterized protein</fullName>
    </submittedName>
</protein>
<evidence type="ECO:0000256" key="1">
    <source>
        <dbReference type="SAM" id="MobiDB-lite"/>
    </source>
</evidence>
<feature type="compositionally biased region" description="Low complexity" evidence="1">
    <location>
        <begin position="34"/>
        <end position="47"/>
    </location>
</feature>
<gene>
    <name evidence="2" type="ORF">WISP_73969</name>
</gene>
<feature type="region of interest" description="Disordered" evidence="1">
    <location>
        <begin position="31"/>
        <end position="70"/>
    </location>
</feature>
<organism evidence="2 3">
    <name type="scientific">Willisornis vidua</name>
    <name type="common">Xingu scale-backed antbird</name>
    <dbReference type="NCBI Taxonomy" id="1566151"/>
    <lineage>
        <taxon>Eukaryota</taxon>
        <taxon>Metazoa</taxon>
        <taxon>Chordata</taxon>
        <taxon>Craniata</taxon>
        <taxon>Vertebrata</taxon>
        <taxon>Euteleostomi</taxon>
        <taxon>Archelosauria</taxon>
        <taxon>Archosauria</taxon>
        <taxon>Dinosauria</taxon>
        <taxon>Saurischia</taxon>
        <taxon>Theropoda</taxon>
        <taxon>Coelurosauria</taxon>
        <taxon>Aves</taxon>
        <taxon>Neognathae</taxon>
        <taxon>Neoaves</taxon>
        <taxon>Telluraves</taxon>
        <taxon>Australaves</taxon>
        <taxon>Passeriformes</taxon>
        <taxon>Thamnophilidae</taxon>
        <taxon>Willisornis</taxon>
    </lineage>
</organism>
<reference evidence="2" key="1">
    <citation type="submission" date="2019-10" db="EMBL/GenBank/DDBJ databases">
        <authorList>
            <person name="Soares A.E.R."/>
            <person name="Aleixo A."/>
            <person name="Schneider P."/>
            <person name="Miyaki C.Y."/>
            <person name="Schneider M.P."/>
            <person name="Mello C."/>
            <person name="Vasconcelos A.T.R."/>
        </authorList>
    </citation>
    <scope>NUCLEOTIDE SEQUENCE</scope>
    <source>
        <tissue evidence="2">Muscle</tissue>
    </source>
</reference>